<accession>Q6AKZ9</accession>
<gene>
    <name evidence="2" type="ordered locus">DP2247</name>
</gene>
<dbReference type="RefSeq" id="WP_011189488.1">
    <property type="nucleotide sequence ID" value="NC_006138.1"/>
</dbReference>
<dbReference type="GO" id="GO:0016491">
    <property type="term" value="F:oxidoreductase activity"/>
    <property type="evidence" value="ECO:0007669"/>
    <property type="project" value="UniProtKB-KW"/>
</dbReference>
<protein>
    <recommendedName>
        <fullName evidence="4">Sarcosine oxidase, alpha subunit</fullName>
    </recommendedName>
</protein>
<dbReference type="InterPro" id="IPR042204">
    <property type="entry name" value="2Fe-2S-bd_N"/>
</dbReference>
<organism evidence="2 3">
    <name type="scientific">Desulfotalea psychrophila (strain LSv54 / DSM 12343)</name>
    <dbReference type="NCBI Taxonomy" id="177439"/>
    <lineage>
        <taxon>Bacteria</taxon>
        <taxon>Pseudomonadati</taxon>
        <taxon>Thermodesulfobacteriota</taxon>
        <taxon>Desulfobulbia</taxon>
        <taxon>Desulfobulbales</taxon>
        <taxon>Desulfocapsaceae</taxon>
        <taxon>Desulfotalea</taxon>
    </lineage>
</organism>
<evidence type="ECO:0000256" key="1">
    <source>
        <dbReference type="ARBA" id="ARBA00023002"/>
    </source>
</evidence>
<dbReference type="Proteomes" id="UP000000602">
    <property type="component" value="Chromosome"/>
</dbReference>
<dbReference type="Gene3D" id="3.10.20.440">
    <property type="entry name" value="2Fe-2S iron-sulphur cluster binding domain, sarcosine oxidase, alpha subunit, N-terminal domain"/>
    <property type="match status" value="1"/>
</dbReference>
<proteinExistence type="predicted"/>
<name>Q6AKZ9_DESPS</name>
<dbReference type="GO" id="GO:0051536">
    <property type="term" value="F:iron-sulfur cluster binding"/>
    <property type="evidence" value="ECO:0007669"/>
    <property type="project" value="InterPro"/>
</dbReference>
<dbReference type="Pfam" id="PF13510">
    <property type="entry name" value="Fer2_4"/>
    <property type="match status" value="1"/>
</dbReference>
<dbReference type="eggNOG" id="COG3383">
    <property type="taxonomic scope" value="Bacteria"/>
</dbReference>
<dbReference type="STRING" id="177439.DP2247"/>
<evidence type="ECO:0008006" key="4">
    <source>
        <dbReference type="Google" id="ProtNLM"/>
    </source>
</evidence>
<dbReference type="KEGG" id="dps:DP2247"/>
<dbReference type="EMBL" id="CR522870">
    <property type="protein sequence ID" value="CAG36976.1"/>
    <property type="molecule type" value="Genomic_DNA"/>
</dbReference>
<dbReference type="AlphaFoldDB" id="Q6AKZ9"/>
<keyword evidence="3" id="KW-1185">Reference proteome</keyword>
<sequence>MSEKITIYFEGKPVTVDAGVTVAVAVLEHSHSHNEGNYTSINPVSGERRGPNCLMGVCFECMVTIDGVPNQQSCLIVARDGMKVERQTHMQETL</sequence>
<keyword evidence="1" id="KW-0560">Oxidoreductase</keyword>
<dbReference type="InterPro" id="IPR036010">
    <property type="entry name" value="2Fe-2S_ferredoxin-like_sf"/>
</dbReference>
<evidence type="ECO:0000313" key="3">
    <source>
        <dbReference type="Proteomes" id="UP000000602"/>
    </source>
</evidence>
<reference evidence="3" key="1">
    <citation type="journal article" date="2004" name="Environ. Microbiol.">
        <title>The genome of Desulfotalea psychrophila, a sulfate-reducing bacterium from permanently cold Arctic sediments.</title>
        <authorList>
            <person name="Rabus R."/>
            <person name="Ruepp A."/>
            <person name="Frickey T."/>
            <person name="Rattei T."/>
            <person name="Fartmann B."/>
            <person name="Stark M."/>
            <person name="Bauer M."/>
            <person name="Zibat A."/>
            <person name="Lombardot T."/>
            <person name="Becker I."/>
            <person name="Amann J."/>
            <person name="Gellner K."/>
            <person name="Teeling H."/>
            <person name="Leuschner W.D."/>
            <person name="Gloeckner F.-O."/>
            <person name="Lupas A.N."/>
            <person name="Amann R."/>
            <person name="Klenk H.-P."/>
        </authorList>
    </citation>
    <scope>NUCLEOTIDE SEQUENCE [LARGE SCALE GENOMIC DNA]</scope>
    <source>
        <strain evidence="3">DSM 12343 / LSv54</strain>
    </source>
</reference>
<dbReference type="SUPFAM" id="SSF54292">
    <property type="entry name" value="2Fe-2S ferredoxin-like"/>
    <property type="match status" value="1"/>
</dbReference>
<evidence type="ECO:0000313" key="2">
    <source>
        <dbReference type="EMBL" id="CAG36976.1"/>
    </source>
</evidence>
<dbReference type="HOGENOM" id="CLU_153062_1_0_7"/>
<dbReference type="OrthoDB" id="573392at2"/>